<evidence type="ECO:0000256" key="1">
    <source>
        <dbReference type="SAM" id="Phobius"/>
    </source>
</evidence>
<dbReference type="RefSeq" id="WP_204821672.1">
    <property type="nucleotide sequence ID" value="NZ_JANHOF010000008.1"/>
</dbReference>
<sequence>MSGLSIRLRLWLKLWFTSWPAVILMLLLPAAAYVSYMIFSNRLASFASMFYEQAALLVYVFIVQWCFSIDFDSKFARQLMTYPIARWRLIAERVLLASLLFAGLLCLVTVGLTPFAGSMVWKVLIFTFPVYIGVGGIVVLAVVIGRHSLGGLFAGLVVWIISLNNAAPLQAYRPNLLELPSVYDYLNGNLLTGSPDPWMIYNRLCYTGLGLLLIVLAILQLNRKSV</sequence>
<keyword evidence="1" id="KW-0812">Transmembrane</keyword>
<evidence type="ECO:0008006" key="4">
    <source>
        <dbReference type="Google" id="ProtNLM"/>
    </source>
</evidence>
<accession>A0ABV6JCD2</accession>
<evidence type="ECO:0000313" key="3">
    <source>
        <dbReference type="Proteomes" id="UP001589818"/>
    </source>
</evidence>
<feature type="transmembrane region" description="Helical" evidence="1">
    <location>
        <begin position="12"/>
        <end position="34"/>
    </location>
</feature>
<keyword evidence="3" id="KW-1185">Reference proteome</keyword>
<organism evidence="2 3">
    <name type="scientific">Paenibacillus mendelii</name>
    <dbReference type="NCBI Taxonomy" id="206163"/>
    <lineage>
        <taxon>Bacteria</taxon>
        <taxon>Bacillati</taxon>
        <taxon>Bacillota</taxon>
        <taxon>Bacilli</taxon>
        <taxon>Bacillales</taxon>
        <taxon>Paenibacillaceae</taxon>
        <taxon>Paenibacillus</taxon>
    </lineage>
</organism>
<name>A0ABV6JCD2_9BACL</name>
<dbReference type="EMBL" id="JBHLVF010000034">
    <property type="protein sequence ID" value="MFC0393571.1"/>
    <property type="molecule type" value="Genomic_DNA"/>
</dbReference>
<dbReference type="Proteomes" id="UP001589818">
    <property type="component" value="Unassembled WGS sequence"/>
</dbReference>
<reference evidence="2 3" key="1">
    <citation type="submission" date="2024-09" db="EMBL/GenBank/DDBJ databases">
        <authorList>
            <person name="Sun Q."/>
            <person name="Mori K."/>
        </authorList>
    </citation>
    <scope>NUCLEOTIDE SEQUENCE [LARGE SCALE GENOMIC DNA]</scope>
    <source>
        <strain evidence="2 3">CCM 4839</strain>
    </source>
</reference>
<proteinExistence type="predicted"/>
<keyword evidence="1" id="KW-1133">Transmembrane helix</keyword>
<feature type="transmembrane region" description="Helical" evidence="1">
    <location>
        <begin position="200"/>
        <end position="219"/>
    </location>
</feature>
<feature type="transmembrane region" description="Helical" evidence="1">
    <location>
        <begin position="123"/>
        <end position="144"/>
    </location>
</feature>
<feature type="transmembrane region" description="Helical" evidence="1">
    <location>
        <begin position="54"/>
        <end position="73"/>
    </location>
</feature>
<protein>
    <recommendedName>
        <fullName evidence="4">ABC transporter permease</fullName>
    </recommendedName>
</protein>
<feature type="transmembrane region" description="Helical" evidence="1">
    <location>
        <begin position="151"/>
        <end position="172"/>
    </location>
</feature>
<evidence type="ECO:0000313" key="2">
    <source>
        <dbReference type="EMBL" id="MFC0393571.1"/>
    </source>
</evidence>
<comment type="caution">
    <text evidence="2">The sequence shown here is derived from an EMBL/GenBank/DDBJ whole genome shotgun (WGS) entry which is preliminary data.</text>
</comment>
<feature type="transmembrane region" description="Helical" evidence="1">
    <location>
        <begin position="94"/>
        <end position="117"/>
    </location>
</feature>
<gene>
    <name evidence="2" type="ORF">ACFFJ8_19635</name>
</gene>
<keyword evidence="1" id="KW-0472">Membrane</keyword>